<comment type="caution">
    <text evidence="2">The sequence shown here is derived from an EMBL/GenBank/DDBJ whole genome shotgun (WGS) entry which is preliminary data.</text>
</comment>
<feature type="transmembrane region" description="Helical" evidence="1">
    <location>
        <begin position="105"/>
        <end position="122"/>
    </location>
</feature>
<dbReference type="Pfam" id="PF04246">
    <property type="entry name" value="RseC_MucC"/>
    <property type="match status" value="1"/>
</dbReference>
<feature type="transmembrane region" description="Helical" evidence="1">
    <location>
        <begin position="80"/>
        <end position="99"/>
    </location>
</feature>
<dbReference type="Proteomes" id="UP001221909">
    <property type="component" value="Unassembled WGS sequence"/>
</dbReference>
<proteinExistence type="predicted"/>
<dbReference type="PANTHER" id="PTHR35867:SF1">
    <property type="entry name" value="PROTEIN RSEC"/>
    <property type="match status" value="1"/>
</dbReference>
<reference evidence="2 3" key="1">
    <citation type="submission" date="2023-02" db="EMBL/GenBank/DDBJ databases">
        <title>Mannheimia cairiniae sp. nov., a novel species of Mannheimia obtained from moscovy ducks (Cairina moschata) and reclassification of Mannheimia ovis as heterotypic synonym of Mannheimia pernigra.</title>
        <authorList>
            <person name="Christensen H."/>
        </authorList>
    </citation>
    <scope>NUCLEOTIDE SEQUENCE [LARGE SCALE GENOMIC DNA]</scope>
    <source>
        <strain evidence="2 3">AT1</strain>
    </source>
</reference>
<evidence type="ECO:0000313" key="3">
    <source>
        <dbReference type="Proteomes" id="UP001221909"/>
    </source>
</evidence>
<dbReference type="PANTHER" id="PTHR35867">
    <property type="entry name" value="PROTEIN RSEC"/>
    <property type="match status" value="1"/>
</dbReference>
<dbReference type="PIRSF" id="PIRSF004923">
    <property type="entry name" value="RseC"/>
    <property type="match status" value="1"/>
</dbReference>
<keyword evidence="1" id="KW-0812">Transmembrane</keyword>
<keyword evidence="1" id="KW-1133">Transmembrane helix</keyword>
<evidence type="ECO:0000313" key="2">
    <source>
        <dbReference type="EMBL" id="MDD0823598.1"/>
    </source>
</evidence>
<dbReference type="RefSeq" id="WP_273748012.1">
    <property type="nucleotide sequence ID" value="NZ_JAQSJE010000003.1"/>
</dbReference>
<dbReference type="InterPro" id="IPR026268">
    <property type="entry name" value="RseC"/>
</dbReference>
<dbReference type="EMBL" id="JAQSJE010000003">
    <property type="protein sequence ID" value="MDD0823598.1"/>
    <property type="molecule type" value="Genomic_DNA"/>
</dbReference>
<name>A0ABT5MRX3_9PAST</name>
<gene>
    <name evidence="2" type="ORF">PTQ27_03800</name>
</gene>
<dbReference type="InterPro" id="IPR007359">
    <property type="entry name" value="SigmaE_reg_RseC_MucC"/>
</dbReference>
<sequence>MMIEQATVLEYKNGVALVQCYAKSSCGGCAAESSCGSKALSALAGEKRAPRFQLSVTEPLQAGEVIQIGLPENTLLKSVFLIYAIPLLVLILAAVGFSQLFANELIVVLAMLISISITFWAVKKLIDKNSQQSNFSPIFLGKV</sequence>
<keyword evidence="1" id="KW-0472">Membrane</keyword>
<keyword evidence="3" id="KW-1185">Reference proteome</keyword>
<accession>A0ABT5MRX3</accession>
<evidence type="ECO:0000256" key="1">
    <source>
        <dbReference type="SAM" id="Phobius"/>
    </source>
</evidence>
<protein>
    <submittedName>
        <fullName evidence="2">SoxR reducing system RseC family protein</fullName>
    </submittedName>
</protein>
<organism evidence="2 3">
    <name type="scientific">Mannheimia cairinae</name>
    <dbReference type="NCBI Taxonomy" id="3025936"/>
    <lineage>
        <taxon>Bacteria</taxon>
        <taxon>Pseudomonadati</taxon>
        <taxon>Pseudomonadota</taxon>
        <taxon>Gammaproteobacteria</taxon>
        <taxon>Pasteurellales</taxon>
        <taxon>Pasteurellaceae</taxon>
        <taxon>Mannheimia</taxon>
    </lineage>
</organism>